<name>A0ACC3T987_LIPKO</name>
<dbReference type="EMBL" id="MU971342">
    <property type="protein sequence ID" value="KAK9239999.1"/>
    <property type="molecule type" value="Genomic_DNA"/>
</dbReference>
<comment type="caution">
    <text evidence="1">The sequence shown here is derived from an EMBL/GenBank/DDBJ whole genome shotgun (WGS) entry which is preliminary data.</text>
</comment>
<sequence>MSNHEVSKVFYRGKSHEFMVVVQSPQDYRRYRKDPSVPLVDVLNSFKVFVTRAGTQGIIDEASRSMLENEFGTKNQDEIIRKVLRDGEFQEQKYTYKTNYDSTNDTMGARVAH</sequence>
<accession>A0ACC3T987</accession>
<gene>
    <name evidence="1" type="ORF">V1525DRAFT_396559</name>
</gene>
<evidence type="ECO:0000313" key="1">
    <source>
        <dbReference type="EMBL" id="KAK9239999.1"/>
    </source>
</evidence>
<reference evidence="2" key="1">
    <citation type="journal article" date="2024" name="Front. Bioeng. Biotechnol.">
        <title>Genome-scale model development and genomic sequencing of the oleaginous clade Lipomyces.</title>
        <authorList>
            <person name="Czajka J.J."/>
            <person name="Han Y."/>
            <person name="Kim J."/>
            <person name="Mondo S.J."/>
            <person name="Hofstad B.A."/>
            <person name="Robles A."/>
            <person name="Haridas S."/>
            <person name="Riley R."/>
            <person name="LaButti K."/>
            <person name="Pangilinan J."/>
            <person name="Andreopoulos W."/>
            <person name="Lipzen A."/>
            <person name="Yan J."/>
            <person name="Wang M."/>
            <person name="Ng V."/>
            <person name="Grigoriev I.V."/>
            <person name="Spatafora J.W."/>
            <person name="Magnuson J.K."/>
            <person name="Baker S.E."/>
            <person name="Pomraning K.R."/>
        </authorList>
    </citation>
    <scope>NUCLEOTIDE SEQUENCE [LARGE SCALE GENOMIC DNA]</scope>
    <source>
        <strain evidence="2">CBS 7786</strain>
    </source>
</reference>
<keyword evidence="2" id="KW-1185">Reference proteome</keyword>
<dbReference type="Proteomes" id="UP001433508">
    <property type="component" value="Unassembled WGS sequence"/>
</dbReference>
<organism evidence="1 2">
    <name type="scientific">Lipomyces kononenkoae</name>
    <name type="common">Yeast</name>
    <dbReference type="NCBI Taxonomy" id="34357"/>
    <lineage>
        <taxon>Eukaryota</taxon>
        <taxon>Fungi</taxon>
        <taxon>Dikarya</taxon>
        <taxon>Ascomycota</taxon>
        <taxon>Saccharomycotina</taxon>
        <taxon>Lipomycetes</taxon>
        <taxon>Lipomycetales</taxon>
        <taxon>Lipomycetaceae</taxon>
        <taxon>Lipomyces</taxon>
    </lineage>
</organism>
<proteinExistence type="predicted"/>
<protein>
    <submittedName>
        <fullName evidence="1">Ribosome maturation protein</fullName>
    </submittedName>
</protein>
<evidence type="ECO:0000313" key="2">
    <source>
        <dbReference type="Proteomes" id="UP001433508"/>
    </source>
</evidence>